<gene>
    <name evidence="2" type="primary">119</name>
    <name evidence="2" type="ORF">SEA_FORZA_119</name>
</gene>
<dbReference type="InterPro" id="IPR027417">
    <property type="entry name" value="P-loop_NTPase"/>
</dbReference>
<dbReference type="PANTHER" id="PTHR42759:SF1">
    <property type="entry name" value="MAGNESIUM-CHELATASE SUBUNIT CHLD"/>
    <property type="match status" value="1"/>
</dbReference>
<dbReference type="Pfam" id="PF07728">
    <property type="entry name" value="AAA_5"/>
    <property type="match status" value="1"/>
</dbReference>
<dbReference type="SUPFAM" id="SSF52540">
    <property type="entry name" value="P-loop containing nucleoside triphosphate hydrolases"/>
    <property type="match status" value="1"/>
</dbReference>
<dbReference type="Gene3D" id="3.40.50.300">
    <property type="entry name" value="P-loop containing nucleotide triphosphate hydrolases"/>
    <property type="match status" value="1"/>
</dbReference>
<organism evidence="2 3">
    <name type="scientific">Gordonia phage Forza</name>
    <dbReference type="NCBI Taxonomy" id="2571247"/>
    <lineage>
        <taxon>Viruses</taxon>
        <taxon>Duplodnaviria</taxon>
        <taxon>Heunggongvirae</taxon>
        <taxon>Uroviricota</taxon>
        <taxon>Caudoviricetes</taxon>
        <taxon>Forzavirus</taxon>
        <taxon>Forzavirus forza</taxon>
    </lineage>
</organism>
<proteinExistence type="predicted"/>
<keyword evidence="3" id="KW-1185">Reference proteome</keyword>
<sequence length="602" mass="66672">MTSPSDDVPPVDMGKMIDSIQDKTPADLTAERKITLEEYAKWAKPNPWTVDPVTASTTITAPTAKTTAATPAIKSSITSAITAAAVASTPDPGPDPILAALAPTMPEWWNYPKDQNSSESQLTYLTHPSITPDAYTRLFEKFTKTSSKISTPAIDRTALFVDGMPRRFPNYGYSYLAVNARIVPLSIRSKFAHTRIADTEYLSADAGRNTCMLWRRWDRNIQSPYGVHPDAGLCKTIWHLGHEDTRDFVRYMWQQYRGEANVWDVDQTKVEEYGTAQYSDWNKDEYSVNSHFPSDFEAIFYHPDSSYLCNPKPEVEAAITAPKPSEPKPAPKKVFAPEKYTRPNGEVYWARKVHFGGTDELTDVEMIRKARTGRINVLLFGSPGTGKTALAEAAFENLQTIECDASTESADFLGSYVPTGPDTYEWKFGPLAVAAMNGWPLLVDEIAMCDPRELPVLYSAMDGRKKIHISSNPDVGEIDIKDGFYVIGAFNPNVPGAVVSDALLSRFPLQVKVTTDYGMLKKLGVDNDIITVASNLAKQEKNQKISRAPQTRELLSFKHLKDTFGLELALANFVATADESDLEAYESVVSSSFGTKVTPIKI</sequence>
<evidence type="ECO:0000259" key="1">
    <source>
        <dbReference type="Pfam" id="PF07728"/>
    </source>
</evidence>
<dbReference type="GeneID" id="77924487"/>
<reference evidence="2 3" key="1">
    <citation type="submission" date="2019-04" db="EMBL/GenBank/DDBJ databases">
        <authorList>
            <person name="Pope W.H."/>
            <person name="Garlena R.A."/>
            <person name="Russell D.A."/>
            <person name="Jacobs-Sera D."/>
            <person name="Hatfull G.F."/>
        </authorList>
    </citation>
    <scope>NUCLEOTIDE SEQUENCE [LARGE SCALE GENOMIC DNA]</scope>
</reference>
<dbReference type="KEGG" id="vg:77924487"/>
<name>A0A650FB09_9CAUD</name>
<dbReference type="Proteomes" id="UP000423482">
    <property type="component" value="Segment"/>
</dbReference>
<feature type="domain" description="ATPase dynein-related AAA" evidence="1">
    <location>
        <begin position="376"/>
        <end position="507"/>
    </location>
</feature>
<protein>
    <submittedName>
        <fullName evidence="2">AAA-ATPase</fullName>
    </submittedName>
</protein>
<dbReference type="InterPro" id="IPR011704">
    <property type="entry name" value="ATPase_dyneun-rel_AAA"/>
</dbReference>
<dbReference type="PANTHER" id="PTHR42759">
    <property type="entry name" value="MOXR FAMILY PROTEIN"/>
    <property type="match status" value="1"/>
</dbReference>
<evidence type="ECO:0000313" key="3">
    <source>
        <dbReference type="Proteomes" id="UP000423482"/>
    </source>
</evidence>
<accession>A0A650FB09</accession>
<evidence type="ECO:0000313" key="2">
    <source>
        <dbReference type="EMBL" id="QGT55112.1"/>
    </source>
</evidence>
<dbReference type="EMBL" id="MK814760">
    <property type="protein sequence ID" value="QGT55112.1"/>
    <property type="molecule type" value="Genomic_DNA"/>
</dbReference>
<dbReference type="RefSeq" id="YP_010648999.1">
    <property type="nucleotide sequence ID" value="NC_070763.1"/>
</dbReference>
<dbReference type="CDD" id="cd00009">
    <property type="entry name" value="AAA"/>
    <property type="match status" value="1"/>
</dbReference>
<dbReference type="GO" id="GO:0005524">
    <property type="term" value="F:ATP binding"/>
    <property type="evidence" value="ECO:0007669"/>
    <property type="project" value="InterPro"/>
</dbReference>
<dbReference type="GO" id="GO:0016887">
    <property type="term" value="F:ATP hydrolysis activity"/>
    <property type="evidence" value="ECO:0007669"/>
    <property type="project" value="InterPro"/>
</dbReference>
<dbReference type="InterPro" id="IPR050764">
    <property type="entry name" value="CbbQ/NirQ/NorQ/GpvN"/>
</dbReference>